<organism evidence="7 8">
    <name type="scientific">Blautia caecimuris</name>
    <dbReference type="NCBI Taxonomy" id="1796615"/>
    <lineage>
        <taxon>Bacteria</taxon>
        <taxon>Bacillati</taxon>
        <taxon>Bacillota</taxon>
        <taxon>Clostridia</taxon>
        <taxon>Lachnospirales</taxon>
        <taxon>Lachnospiraceae</taxon>
        <taxon>Blautia</taxon>
    </lineage>
</organism>
<evidence type="ECO:0000256" key="3">
    <source>
        <dbReference type="ARBA" id="ARBA00022605"/>
    </source>
</evidence>
<gene>
    <name evidence="7" type="ORF">ABID24_000829</name>
</gene>
<dbReference type="Proteomes" id="UP001549106">
    <property type="component" value="Unassembled WGS sequence"/>
</dbReference>
<dbReference type="CDD" id="cd09008">
    <property type="entry name" value="MTAN"/>
    <property type="match status" value="1"/>
</dbReference>
<dbReference type="PANTHER" id="PTHR46832:SF1">
    <property type="entry name" value="5'-METHYLTHIOADENOSINE_S-ADENOSYLHOMOCYSTEINE NUCLEOSIDASE"/>
    <property type="match status" value="1"/>
</dbReference>
<dbReference type="SUPFAM" id="SSF53167">
    <property type="entry name" value="Purine and uridine phosphorylases"/>
    <property type="match status" value="1"/>
</dbReference>
<comment type="caution">
    <text evidence="7">The sequence shown here is derived from an EMBL/GenBank/DDBJ whole genome shotgun (WGS) entry which is preliminary data.</text>
</comment>
<dbReference type="Gene3D" id="3.40.50.1580">
    <property type="entry name" value="Nucleoside phosphorylase domain"/>
    <property type="match status" value="1"/>
</dbReference>
<accession>A0ABV2LZH6</accession>
<evidence type="ECO:0000256" key="5">
    <source>
        <dbReference type="ARBA" id="ARBA00023167"/>
    </source>
</evidence>
<dbReference type="EC" id="3.2.2.9" evidence="2"/>
<evidence type="ECO:0000313" key="7">
    <source>
        <dbReference type="EMBL" id="MET3749595.1"/>
    </source>
</evidence>
<reference evidence="7 8" key="1">
    <citation type="submission" date="2024-06" db="EMBL/GenBank/DDBJ databases">
        <title>Genomic Encyclopedia of Type Strains, Phase IV (KMG-IV): sequencing the most valuable type-strain genomes for metagenomic binning, comparative biology and taxonomic classification.</title>
        <authorList>
            <person name="Goeker M."/>
        </authorList>
    </citation>
    <scope>NUCLEOTIDE SEQUENCE [LARGE SCALE GENOMIC DNA]</scope>
    <source>
        <strain evidence="7 8">DSM 29492</strain>
    </source>
</reference>
<sequence length="234" mass="25137">MRCIGIIGAMSDEVAGLKALMQDTQIIRKASMEFYSGILEGKKVVVVQSGIGKVNATVCTQILIDDFQAEVVINTGIAGSLNNDINIGDIVVSTDLVHHDVDAGAFGYKKGQVPDMDVFSFGSDDALRSLAVKVCREVNPDIQVFEGRIASGDQFVADQGVKDVIVSEFGAYAVEMEGAAIAHAAYLNHVPCLVVRAISDKADGSAEVDYPAFEKLAIEHSMKLTRRILREMQA</sequence>
<dbReference type="NCBIfam" id="NF004079">
    <property type="entry name" value="PRK05584.1"/>
    <property type="match status" value="1"/>
</dbReference>
<name>A0ABV2LZH6_9FIRM</name>
<keyword evidence="3" id="KW-0028">Amino-acid biosynthesis</keyword>
<keyword evidence="8" id="KW-1185">Reference proteome</keyword>
<dbReference type="EMBL" id="JBEPMJ010000004">
    <property type="protein sequence ID" value="MET3749595.1"/>
    <property type="molecule type" value="Genomic_DNA"/>
</dbReference>
<evidence type="ECO:0000256" key="1">
    <source>
        <dbReference type="ARBA" id="ARBA00004945"/>
    </source>
</evidence>
<dbReference type="InterPro" id="IPR010049">
    <property type="entry name" value="MTA_SAH_Nsdase"/>
</dbReference>
<dbReference type="PANTHER" id="PTHR46832">
    <property type="entry name" value="5'-METHYLTHIOADENOSINE/S-ADENOSYLHOMOCYSTEINE NUCLEOSIDASE"/>
    <property type="match status" value="1"/>
</dbReference>
<evidence type="ECO:0000259" key="6">
    <source>
        <dbReference type="Pfam" id="PF01048"/>
    </source>
</evidence>
<evidence type="ECO:0000256" key="4">
    <source>
        <dbReference type="ARBA" id="ARBA00022801"/>
    </source>
</evidence>
<feature type="domain" description="Nucleoside phosphorylase" evidence="6">
    <location>
        <begin position="4"/>
        <end position="230"/>
    </location>
</feature>
<dbReference type="NCBIfam" id="TIGR01704">
    <property type="entry name" value="MTA_SAH-Nsdase"/>
    <property type="match status" value="1"/>
</dbReference>
<dbReference type="Pfam" id="PF01048">
    <property type="entry name" value="PNP_UDP_1"/>
    <property type="match status" value="1"/>
</dbReference>
<proteinExistence type="predicted"/>
<keyword evidence="4 7" id="KW-0378">Hydrolase</keyword>
<dbReference type="InterPro" id="IPR035994">
    <property type="entry name" value="Nucleoside_phosphorylase_sf"/>
</dbReference>
<evidence type="ECO:0000256" key="2">
    <source>
        <dbReference type="ARBA" id="ARBA00011974"/>
    </source>
</evidence>
<dbReference type="RefSeq" id="WP_257464103.1">
    <property type="nucleotide sequence ID" value="NZ_JANJZT010000004.1"/>
</dbReference>
<evidence type="ECO:0000313" key="8">
    <source>
        <dbReference type="Proteomes" id="UP001549106"/>
    </source>
</evidence>
<dbReference type="GO" id="GO:0008782">
    <property type="term" value="F:adenosylhomocysteine nucleosidase activity"/>
    <property type="evidence" value="ECO:0007669"/>
    <property type="project" value="UniProtKB-EC"/>
</dbReference>
<protein>
    <recommendedName>
        <fullName evidence="2">adenosylhomocysteine nucleosidase</fullName>
        <ecNumber evidence="2">3.2.2.9</ecNumber>
    </recommendedName>
</protein>
<keyword evidence="5" id="KW-0486">Methionine biosynthesis</keyword>
<dbReference type="InterPro" id="IPR000845">
    <property type="entry name" value="Nucleoside_phosphorylase_d"/>
</dbReference>
<comment type="pathway">
    <text evidence="1">Amino-acid biosynthesis; L-methionine biosynthesis via salvage pathway; S-methyl-5-thio-alpha-D-ribose 1-phosphate from S-methyl-5'-thioadenosine (hydrolase route): step 1/2.</text>
</comment>
<keyword evidence="7" id="KW-0326">Glycosidase</keyword>